<evidence type="ECO:0000313" key="2">
    <source>
        <dbReference type="Proteomes" id="UP001303046"/>
    </source>
</evidence>
<comment type="caution">
    <text evidence="1">The sequence shown here is derived from an EMBL/GenBank/DDBJ whole genome shotgun (WGS) entry which is preliminary data.</text>
</comment>
<gene>
    <name evidence="1" type="primary">Necator_chrIII.g11801</name>
    <name evidence="1" type="ORF">RB195_011036</name>
</gene>
<name>A0ABR1D0P0_NECAM</name>
<accession>A0ABR1D0P0</accession>
<reference evidence="1 2" key="1">
    <citation type="submission" date="2023-08" db="EMBL/GenBank/DDBJ databases">
        <title>A Necator americanus chromosomal reference genome.</title>
        <authorList>
            <person name="Ilik V."/>
            <person name="Petrzelkova K.J."/>
            <person name="Pardy F."/>
            <person name="Fuh T."/>
            <person name="Niatou-Singa F.S."/>
            <person name="Gouil Q."/>
            <person name="Baker L."/>
            <person name="Ritchie M.E."/>
            <person name="Jex A.R."/>
            <person name="Gazzola D."/>
            <person name="Li H."/>
            <person name="Toshio Fujiwara R."/>
            <person name="Zhan B."/>
            <person name="Aroian R.V."/>
            <person name="Pafco B."/>
            <person name="Schwarz E.M."/>
        </authorList>
    </citation>
    <scope>NUCLEOTIDE SEQUENCE [LARGE SCALE GENOMIC DNA]</scope>
    <source>
        <strain evidence="1 2">Aroian</strain>
        <tissue evidence="1">Whole animal</tissue>
    </source>
</reference>
<organism evidence="1 2">
    <name type="scientific">Necator americanus</name>
    <name type="common">Human hookworm</name>
    <dbReference type="NCBI Taxonomy" id="51031"/>
    <lineage>
        <taxon>Eukaryota</taxon>
        <taxon>Metazoa</taxon>
        <taxon>Ecdysozoa</taxon>
        <taxon>Nematoda</taxon>
        <taxon>Chromadorea</taxon>
        <taxon>Rhabditida</taxon>
        <taxon>Rhabditina</taxon>
        <taxon>Rhabditomorpha</taxon>
        <taxon>Strongyloidea</taxon>
        <taxon>Ancylostomatidae</taxon>
        <taxon>Bunostominae</taxon>
        <taxon>Necator</taxon>
    </lineage>
</organism>
<dbReference type="EMBL" id="JAVFWL010000003">
    <property type="protein sequence ID" value="KAK6744088.1"/>
    <property type="molecule type" value="Genomic_DNA"/>
</dbReference>
<dbReference type="Proteomes" id="UP001303046">
    <property type="component" value="Unassembled WGS sequence"/>
</dbReference>
<evidence type="ECO:0000313" key="1">
    <source>
        <dbReference type="EMBL" id="KAK6744088.1"/>
    </source>
</evidence>
<keyword evidence="2" id="KW-1185">Reference proteome</keyword>
<protein>
    <submittedName>
        <fullName evidence="1">Uncharacterized protein</fullName>
    </submittedName>
</protein>
<proteinExistence type="predicted"/>
<sequence length="244" mass="28236">MSSSRRKMEMKVKEVEEKEVELCLTHLRFLSKFYITIIENKQAQMNMAHAQFLADRDDLNAYQEWTSAKSKILDLYEYWLRELLNLTLVDDIRAICMHQMMAADCYWFLAKMHRPASHSGHSNYEMACRCMEKIVRALIECLPQQNTFFIYLIRKYSLLVLDYSKAAGLGTFRSQSASGHRIPAHMFEADVELCRSSISMCRGYIYKLLGASNPYLNGKESNGSLTIDLRAEISKLSRLLDDVA</sequence>